<evidence type="ECO:0000256" key="1">
    <source>
        <dbReference type="ARBA" id="ARBA00004123"/>
    </source>
</evidence>
<dbReference type="PANTHER" id="PTHR12632">
    <property type="entry name" value="TRANSCRIPTION FACTOR NF-Y ALPHA-RELATED"/>
    <property type="match status" value="1"/>
</dbReference>
<evidence type="ECO:0000256" key="4">
    <source>
        <dbReference type="ARBA" id="ARBA00023163"/>
    </source>
</evidence>
<dbReference type="GO" id="GO:0003677">
    <property type="term" value="F:DNA binding"/>
    <property type="evidence" value="ECO:0007669"/>
    <property type="project" value="UniProtKB-KW"/>
</dbReference>
<evidence type="ECO:0000256" key="5">
    <source>
        <dbReference type="ARBA" id="ARBA00023242"/>
    </source>
</evidence>
<dbReference type="SMART" id="SM00521">
    <property type="entry name" value="CBF"/>
    <property type="match status" value="1"/>
</dbReference>
<feature type="compositionally biased region" description="Basic residues" evidence="7">
    <location>
        <begin position="66"/>
        <end position="86"/>
    </location>
</feature>
<reference evidence="8 9" key="1">
    <citation type="submission" date="2016-07" db="EMBL/GenBank/DDBJ databases">
        <title>Pervasive Adenine N6-methylation of Active Genes in Fungi.</title>
        <authorList>
            <consortium name="DOE Joint Genome Institute"/>
            <person name="Mondo S.J."/>
            <person name="Dannebaum R.O."/>
            <person name="Kuo R.C."/>
            <person name="Labutti K."/>
            <person name="Haridas S."/>
            <person name="Kuo A."/>
            <person name="Salamov A."/>
            <person name="Ahrendt S.R."/>
            <person name="Lipzen A."/>
            <person name="Sullivan W."/>
            <person name="Andreopoulos W.B."/>
            <person name="Clum A."/>
            <person name="Lindquist E."/>
            <person name="Daum C."/>
            <person name="Ramamoorthy G.K."/>
            <person name="Gryganskyi A."/>
            <person name="Culley D."/>
            <person name="Magnuson J.K."/>
            <person name="James T.Y."/>
            <person name="O'Malley M.A."/>
            <person name="Stajich J.E."/>
            <person name="Spatafora J.W."/>
            <person name="Visel A."/>
            <person name="Grigoriev I.V."/>
        </authorList>
    </citation>
    <scope>NUCLEOTIDE SEQUENCE [LARGE SCALE GENOMIC DNA]</scope>
    <source>
        <strain evidence="8 9">NRRL 2496</strain>
    </source>
</reference>
<protein>
    <recommendedName>
        <fullName evidence="6">Transcriptional activator HAP2</fullName>
    </recommendedName>
</protein>
<feature type="compositionally biased region" description="Low complexity" evidence="7">
    <location>
        <begin position="18"/>
        <end position="28"/>
    </location>
</feature>
<dbReference type="Gene3D" id="6.10.250.2430">
    <property type="match status" value="1"/>
</dbReference>
<dbReference type="InterPro" id="IPR001289">
    <property type="entry name" value="NFYA"/>
</dbReference>
<dbReference type="GO" id="GO:0005634">
    <property type="term" value="C:nucleus"/>
    <property type="evidence" value="ECO:0007669"/>
    <property type="project" value="UniProtKB-SubCell"/>
</dbReference>
<evidence type="ECO:0000256" key="2">
    <source>
        <dbReference type="ARBA" id="ARBA00023015"/>
    </source>
</evidence>
<dbReference type="EMBL" id="MCGN01000002">
    <property type="protein sequence ID" value="ORZ00804.1"/>
    <property type="molecule type" value="Genomic_DNA"/>
</dbReference>
<comment type="subunit">
    <text evidence="6">Heterotrimer.</text>
</comment>
<comment type="caution">
    <text evidence="8">The sequence shown here is derived from an EMBL/GenBank/DDBJ whole genome shotgun (WGS) entry which is preliminary data.</text>
</comment>
<evidence type="ECO:0000256" key="3">
    <source>
        <dbReference type="ARBA" id="ARBA00023125"/>
    </source>
</evidence>
<dbReference type="GO" id="GO:0003700">
    <property type="term" value="F:DNA-binding transcription factor activity"/>
    <property type="evidence" value="ECO:0007669"/>
    <property type="project" value="UniProtKB-UniRule"/>
</dbReference>
<feature type="region of interest" description="Disordered" evidence="7">
    <location>
        <begin position="56"/>
        <end position="130"/>
    </location>
</feature>
<gene>
    <name evidence="8" type="ORF">BCR43DRAFT_485826</name>
</gene>
<keyword evidence="9" id="KW-1185">Reference proteome</keyword>
<feature type="region of interest" description="Disordered" evidence="7">
    <location>
        <begin position="1"/>
        <end position="38"/>
    </location>
</feature>
<dbReference type="AlphaFoldDB" id="A0A1X2HN40"/>
<dbReference type="PRINTS" id="PR00616">
    <property type="entry name" value="CCAATSUBUNTB"/>
</dbReference>
<evidence type="ECO:0000256" key="6">
    <source>
        <dbReference type="RuleBase" id="RU367155"/>
    </source>
</evidence>
<keyword evidence="5 6" id="KW-0539">Nucleus</keyword>
<dbReference type="PROSITE" id="PS51152">
    <property type="entry name" value="NFYA_HAP2_2"/>
    <property type="match status" value="1"/>
</dbReference>
<comment type="function">
    <text evidence="6">Component of the sequence-specific heterotrimeric transcription factor (NF-Y) which specifically recognizes a 5'-CCAAT-3' box motif found in the promoters of its target genes.</text>
</comment>
<dbReference type="OrthoDB" id="1097733at2759"/>
<feature type="compositionally biased region" description="Polar residues" evidence="7">
    <location>
        <begin position="106"/>
        <end position="130"/>
    </location>
</feature>
<evidence type="ECO:0000313" key="9">
    <source>
        <dbReference type="Proteomes" id="UP000242180"/>
    </source>
</evidence>
<evidence type="ECO:0000313" key="8">
    <source>
        <dbReference type="EMBL" id="ORZ00804.1"/>
    </source>
</evidence>
<proteinExistence type="inferred from homology"/>
<dbReference type="STRING" id="13706.A0A1X2HN40"/>
<name>A0A1X2HN40_SYNRA</name>
<dbReference type="InParanoid" id="A0A1X2HN40"/>
<organism evidence="8 9">
    <name type="scientific">Syncephalastrum racemosum</name>
    <name type="common">Filamentous fungus</name>
    <dbReference type="NCBI Taxonomy" id="13706"/>
    <lineage>
        <taxon>Eukaryota</taxon>
        <taxon>Fungi</taxon>
        <taxon>Fungi incertae sedis</taxon>
        <taxon>Mucoromycota</taxon>
        <taxon>Mucoromycotina</taxon>
        <taxon>Mucoromycetes</taxon>
        <taxon>Mucorales</taxon>
        <taxon>Syncephalastraceae</taxon>
        <taxon>Syncephalastrum</taxon>
    </lineage>
</organism>
<dbReference type="OMA" id="MMNTQPA"/>
<keyword evidence="4 6" id="KW-0804">Transcription</keyword>
<sequence>MVSPHVYRGTGAEVLVTPQQHHPQQQQQSADAPPEEEPLYVNAKQYHRILKRRAARFRQEELSRNSRSRKPYLHESRHKHAMRRPRGPGGRFLTAAEIAELEKTGNMPTANKSDTDTKQSASTHNPPTTA</sequence>
<evidence type="ECO:0000256" key="7">
    <source>
        <dbReference type="SAM" id="MobiDB-lite"/>
    </source>
</evidence>
<keyword evidence="2 6" id="KW-0805">Transcription regulation</keyword>
<accession>A0A1X2HN40</accession>
<keyword evidence="3 6" id="KW-0238">DNA-binding</keyword>
<comment type="subcellular location">
    <subcellularLocation>
        <location evidence="1 6">Nucleus</location>
    </subcellularLocation>
</comment>
<dbReference type="Proteomes" id="UP000242180">
    <property type="component" value="Unassembled WGS sequence"/>
</dbReference>
<dbReference type="Pfam" id="PF02045">
    <property type="entry name" value="CBFB_NFYA"/>
    <property type="match status" value="1"/>
</dbReference>
<comment type="similarity">
    <text evidence="6">Belongs to the NFYA/HAP2 subunit family.</text>
</comment>